<feature type="region of interest" description="Disordered" evidence="1">
    <location>
        <begin position="291"/>
        <end position="313"/>
    </location>
</feature>
<sequence>MRVLFIADQFADVSRTPEDKYPGGAELTDEAALEVCPWPIDCVTCEDVDLTTLGDYDLHILGNTQSATPALFEALSAVGRHILFEHDVRICNWRGNFPVLVEPSHRIFQRCICPHRHLRKLYDTSLGAIFLTHRQLAVFEQNPFFRSRANRVIGCSLFSNDLFERLEKPAQERSGTLFFDSRSKIKGGKNAREFAVSRGWSPKAIRDLRPPEVLDLFERSERFVYTPLGLEPAGRMVVEARLLGCEVVVNDHVGVSGESWWNLPQELAVEFLKDAPNRFWRLVEELAEGVEGPRPPTIASEQRKRTVTLRSPA</sequence>
<dbReference type="EMBL" id="CP042467">
    <property type="protein sequence ID" value="QED26266.1"/>
    <property type="molecule type" value="Genomic_DNA"/>
</dbReference>
<dbReference type="RefSeq" id="WP_146957563.1">
    <property type="nucleotide sequence ID" value="NZ_CP042467.1"/>
</dbReference>
<gene>
    <name evidence="2" type="ORF">FRD01_03140</name>
</gene>
<proteinExistence type="predicted"/>
<evidence type="ECO:0000313" key="2">
    <source>
        <dbReference type="EMBL" id="QED26266.1"/>
    </source>
</evidence>
<evidence type="ECO:0000256" key="1">
    <source>
        <dbReference type="SAM" id="MobiDB-lite"/>
    </source>
</evidence>
<dbReference type="OrthoDB" id="5490139at2"/>
<name>A0A5B8XRM7_9DELT</name>
<keyword evidence="3" id="KW-1185">Reference proteome</keyword>
<reference evidence="2 3" key="1">
    <citation type="submission" date="2019-08" db="EMBL/GenBank/DDBJ databases">
        <authorList>
            <person name="Liang Q."/>
        </authorList>
    </citation>
    <scope>NUCLEOTIDE SEQUENCE [LARGE SCALE GENOMIC DNA]</scope>
    <source>
        <strain evidence="2 3">V1718</strain>
    </source>
</reference>
<dbReference type="Proteomes" id="UP000321595">
    <property type="component" value="Chromosome"/>
</dbReference>
<accession>A0A5B8XRM7</accession>
<protein>
    <recommendedName>
        <fullName evidence="4">Glycosyltransferase</fullName>
    </recommendedName>
</protein>
<evidence type="ECO:0008006" key="4">
    <source>
        <dbReference type="Google" id="ProtNLM"/>
    </source>
</evidence>
<dbReference type="KEGG" id="bbae:FRD01_03140"/>
<dbReference type="AlphaFoldDB" id="A0A5B8XRM7"/>
<evidence type="ECO:0000313" key="3">
    <source>
        <dbReference type="Proteomes" id="UP000321595"/>
    </source>
</evidence>
<organism evidence="2 3">
    <name type="scientific">Microvenator marinus</name>
    <dbReference type="NCBI Taxonomy" id="2600177"/>
    <lineage>
        <taxon>Bacteria</taxon>
        <taxon>Deltaproteobacteria</taxon>
        <taxon>Bradymonadales</taxon>
        <taxon>Microvenatoraceae</taxon>
        <taxon>Microvenator</taxon>
    </lineage>
</organism>